<evidence type="ECO:0008006" key="4">
    <source>
        <dbReference type="Google" id="ProtNLM"/>
    </source>
</evidence>
<comment type="caution">
    <text evidence="2">The sequence shown here is derived from an EMBL/GenBank/DDBJ whole genome shotgun (WGS) entry which is preliminary data.</text>
</comment>
<organism evidence="2 3">
    <name type="scientific">Friedmanniomyces endolithicus</name>
    <dbReference type="NCBI Taxonomy" id="329885"/>
    <lineage>
        <taxon>Eukaryota</taxon>
        <taxon>Fungi</taxon>
        <taxon>Dikarya</taxon>
        <taxon>Ascomycota</taxon>
        <taxon>Pezizomycotina</taxon>
        <taxon>Dothideomycetes</taxon>
        <taxon>Dothideomycetidae</taxon>
        <taxon>Mycosphaerellales</taxon>
        <taxon>Teratosphaeriaceae</taxon>
        <taxon>Friedmanniomyces</taxon>
    </lineage>
</organism>
<name>A0AAN6J3H8_9PEZI</name>
<dbReference type="PANTHER" id="PTHR38790">
    <property type="entry name" value="2EXR DOMAIN-CONTAINING PROTEIN-RELATED"/>
    <property type="match status" value="1"/>
</dbReference>
<protein>
    <recommendedName>
        <fullName evidence="4">F-box domain-containing protein</fullName>
    </recommendedName>
</protein>
<evidence type="ECO:0000313" key="2">
    <source>
        <dbReference type="EMBL" id="KAK0313355.1"/>
    </source>
</evidence>
<proteinExistence type="predicted"/>
<feature type="region of interest" description="Disordered" evidence="1">
    <location>
        <begin position="1"/>
        <end position="31"/>
    </location>
</feature>
<gene>
    <name evidence="2" type="ORF">LTR82_013386</name>
</gene>
<reference evidence="2" key="1">
    <citation type="submission" date="2021-12" db="EMBL/GenBank/DDBJ databases">
        <title>Black yeast isolated from Biological Soil Crust.</title>
        <authorList>
            <person name="Kurbessoian T."/>
        </authorList>
    </citation>
    <scope>NUCLEOTIDE SEQUENCE</scope>
    <source>
        <strain evidence="2">CCFEE 5208</strain>
    </source>
</reference>
<dbReference type="EMBL" id="JASUXU010000059">
    <property type="protein sequence ID" value="KAK0313355.1"/>
    <property type="molecule type" value="Genomic_DNA"/>
</dbReference>
<dbReference type="AlphaFoldDB" id="A0AAN6J3H8"/>
<evidence type="ECO:0000313" key="3">
    <source>
        <dbReference type="Proteomes" id="UP001168146"/>
    </source>
</evidence>
<dbReference type="Proteomes" id="UP001168146">
    <property type="component" value="Unassembled WGS sequence"/>
</dbReference>
<sequence>MPPRKKAKTTNGSHKLATWPSASPAHHQQEHSRLMQLPQELRDLIYAFVFCSSRFSHGKRAVSRKKLRSVVPANRFKALSLLRTCRRVHVEVGNQWLAQVLFHFEDLEALLDKLGSVNDTVRRLIRNVRTSGLPLLVSRDNDHVCYQTAQILNLLPGLNLDKLTILGGTPAPLSYNTLDMLIRYSVGWKELRFLSHDSESLGYACTLDVKSYDGYLRQPQPITWQAALEHRDGPASRSSVMVYCSTDSTPGSLIDPNKAIVFTQTYGANESSRSYGMVEDSILMAASEPAKEVMVIVKRGVGADYDGKKPPRLFKYDGRKGHAARTWEGVKAVSDKVCTIMITSEMRTDWLFDEASEDAPIIDSYNHVDEYTWPPWYFERQVHSARAG</sequence>
<accession>A0AAN6J3H8</accession>
<evidence type="ECO:0000256" key="1">
    <source>
        <dbReference type="SAM" id="MobiDB-lite"/>
    </source>
</evidence>